<dbReference type="PANTHER" id="PTHR16305:SF28">
    <property type="entry name" value="GUANYLATE CYCLASE DOMAIN-CONTAINING PROTEIN"/>
    <property type="match status" value="1"/>
</dbReference>
<dbReference type="RefSeq" id="WP_186945653.1">
    <property type="nucleotide sequence ID" value="NZ_JACOGF010000001.1"/>
</dbReference>
<dbReference type="InterPro" id="IPR011990">
    <property type="entry name" value="TPR-like_helical_dom_sf"/>
</dbReference>
<evidence type="ECO:0000256" key="1">
    <source>
        <dbReference type="ARBA" id="ARBA00022741"/>
    </source>
</evidence>
<dbReference type="InterPro" id="IPR027417">
    <property type="entry name" value="P-loop_NTPase"/>
</dbReference>
<dbReference type="InterPro" id="IPR036388">
    <property type="entry name" value="WH-like_DNA-bd_sf"/>
</dbReference>
<evidence type="ECO:0000259" key="3">
    <source>
        <dbReference type="Pfam" id="PF13191"/>
    </source>
</evidence>
<keyword evidence="5" id="KW-1185">Reference proteome</keyword>
<accession>A0ABR6ZKL7</accession>
<protein>
    <submittedName>
        <fullName evidence="4">AAA family ATPase</fullName>
    </submittedName>
</protein>
<dbReference type="Proteomes" id="UP000650424">
    <property type="component" value="Unassembled WGS sequence"/>
</dbReference>
<keyword evidence="2" id="KW-0067">ATP-binding</keyword>
<dbReference type="SUPFAM" id="SSF48452">
    <property type="entry name" value="TPR-like"/>
    <property type="match status" value="1"/>
</dbReference>
<name>A0ABR6ZKL7_9BURK</name>
<dbReference type="Pfam" id="PF13191">
    <property type="entry name" value="AAA_16"/>
    <property type="match status" value="1"/>
</dbReference>
<dbReference type="Gene3D" id="1.25.40.10">
    <property type="entry name" value="Tetratricopeptide repeat domain"/>
    <property type="match status" value="1"/>
</dbReference>
<evidence type="ECO:0000256" key="2">
    <source>
        <dbReference type="ARBA" id="ARBA00022840"/>
    </source>
</evidence>
<evidence type="ECO:0000313" key="5">
    <source>
        <dbReference type="Proteomes" id="UP000650424"/>
    </source>
</evidence>
<feature type="domain" description="Orc1-like AAA ATPase" evidence="3">
    <location>
        <begin position="216"/>
        <end position="365"/>
    </location>
</feature>
<dbReference type="PANTHER" id="PTHR16305">
    <property type="entry name" value="TESTICULAR SOLUBLE ADENYLYL CYCLASE"/>
    <property type="match status" value="1"/>
</dbReference>
<reference evidence="4 5" key="1">
    <citation type="submission" date="2020-08" db="EMBL/GenBank/DDBJ databases">
        <title>Novel species isolated from subtropical streams in China.</title>
        <authorList>
            <person name="Lu H."/>
        </authorList>
    </citation>
    <scope>NUCLEOTIDE SEQUENCE [LARGE SCALE GENOMIC DNA]</scope>
    <source>
        <strain evidence="4 5">CY18W</strain>
    </source>
</reference>
<proteinExistence type="predicted"/>
<organism evidence="4 5">
    <name type="scientific">Undibacterium hunanense</name>
    <dbReference type="NCBI Taxonomy" id="2762292"/>
    <lineage>
        <taxon>Bacteria</taxon>
        <taxon>Pseudomonadati</taxon>
        <taxon>Pseudomonadota</taxon>
        <taxon>Betaproteobacteria</taxon>
        <taxon>Burkholderiales</taxon>
        <taxon>Oxalobacteraceae</taxon>
        <taxon>Undibacterium</taxon>
    </lineage>
</organism>
<dbReference type="EMBL" id="JACOGF010000001">
    <property type="protein sequence ID" value="MBC3916432.1"/>
    <property type="molecule type" value="Genomic_DNA"/>
</dbReference>
<dbReference type="InterPro" id="IPR041664">
    <property type="entry name" value="AAA_16"/>
</dbReference>
<keyword evidence="1" id="KW-0547">Nucleotide-binding</keyword>
<evidence type="ECO:0000313" key="4">
    <source>
        <dbReference type="EMBL" id="MBC3916432.1"/>
    </source>
</evidence>
<dbReference type="SUPFAM" id="SSF52540">
    <property type="entry name" value="P-loop containing nucleoside triphosphate hydrolases"/>
    <property type="match status" value="1"/>
</dbReference>
<comment type="caution">
    <text evidence="4">The sequence shown here is derived from an EMBL/GenBank/DDBJ whole genome shotgun (WGS) entry which is preliminary data.</text>
</comment>
<dbReference type="Gene3D" id="1.10.10.10">
    <property type="entry name" value="Winged helix-like DNA-binding domain superfamily/Winged helix DNA-binding domain"/>
    <property type="match status" value="1"/>
</dbReference>
<gene>
    <name evidence="4" type="ORF">H8L32_02925</name>
</gene>
<sequence length="1100" mass="122292">MLRLLGVPEWQPEQAPALRLPGTLPGCLLIYLACQARWLDRETVAELFWPNRARDEARHNLRINLHRVRQNLELAGHGHALISERTRLYLKLPLDLDALQTAIQAADGAQLLKLYPGTWLQGFRLPGFDNFWTWTQQHGEQLQRQWRAAAELALRNQHNQYSQHNQQKNQTAPDWPALLAQLLGAEQVLPTISHTASALSDDEDGTEAVHSSTGCQLFGRTSSLHSLRQLHQRAMVLTGEAGIGKSSLLRTAFSQAAILYGREGLTQIPYRPVVEYLQLHMPQLHKLLLPDAGPLHAYRLDLARLLPELAADTPLPSLDMLTAKGRLLEALARVFEASNPWLLVDDLQWCDDATLELLSLLTHRGALRWRAAARGNELSNSQRTWLERLRQTGHLRILPLEGLSLTATAQYCELHSPQHTWRDTDIARLHAASNGNPFILHEFMLHELTHGIEDQDNCLVENDSSQLQPQSKLQQRNRQLPGIFRRRREEQQLPQRVLQSLQQRLHRLTPEAKALIEAAAVLVQPLPVNVLMQIAGLDASDHLVAAQTSTTAIDADFLREDRQGLQCRHDLVRYAVESGLGMPYLQALHRRAALALGARPEGDADPLAVAAHWAAAQEPQTALAWMLRAAAQFHLRGRFDEARALWQQVAAESLDATQALHARLALANGELLTDLKRGRLALQEVLDQLAAVADPVQRAQIEGQALSGLVDNAVFSGDLATARKSAQALRPLLPQLRSDDRIHACEALIELAMREPDIATAWALLDQLRRQAPRRPSLSSFEAQIHWFSGDIRAARDAFEGMLINYPDYCRGLTIENDLAVMLHALGDLPRAEDMARRSLHSWAGVAHTETLSQLVLGSILTSAGRYDAALSALNSALDLARQQTSLMFEAEALVRRSRLYLLCGRYNHAQTDLSAIAGFFKDNHSPLPLSQYALMHLLCQISTGATPDPGLLSRLRKLASHSSHPILHARIARMDYALALHDGDVSAASLAAGQMTDISRQAGLQEMYAEALLLQARAYIDTDALNSHDANARQLLEEAARLADAQGYSELGWRAHGALATTSKEHHAALLQALEQLTDHTGPPLFLEAEAKLREPFFK</sequence>